<reference evidence="1 2" key="1">
    <citation type="submission" date="2018-06" db="EMBL/GenBank/DDBJ databases">
        <authorList>
            <consortium name="Pathogen Informatics"/>
            <person name="Doyle S."/>
        </authorList>
    </citation>
    <scope>NUCLEOTIDE SEQUENCE [LARGE SCALE GENOMIC DNA]</scope>
    <source>
        <strain evidence="1 2">NCTC11087</strain>
    </source>
</reference>
<dbReference type="AlphaFoldDB" id="A0A380LLX5"/>
<evidence type="ECO:0000313" key="2">
    <source>
        <dbReference type="Proteomes" id="UP000255523"/>
    </source>
</evidence>
<evidence type="ECO:0000313" key="1">
    <source>
        <dbReference type="EMBL" id="SUO04894.1"/>
    </source>
</evidence>
<gene>
    <name evidence="1" type="ORF">NCTC11087_01823</name>
</gene>
<proteinExistence type="predicted"/>
<organism evidence="1 2">
    <name type="scientific">Faecalicoccus pleomorphus</name>
    <dbReference type="NCBI Taxonomy" id="1323"/>
    <lineage>
        <taxon>Bacteria</taxon>
        <taxon>Bacillati</taxon>
        <taxon>Bacillota</taxon>
        <taxon>Erysipelotrichia</taxon>
        <taxon>Erysipelotrichales</taxon>
        <taxon>Erysipelotrichaceae</taxon>
        <taxon>Faecalicoccus</taxon>
    </lineage>
</organism>
<dbReference type="Proteomes" id="UP000255523">
    <property type="component" value="Unassembled WGS sequence"/>
</dbReference>
<keyword evidence="2" id="KW-1185">Reference proteome</keyword>
<sequence length="107" mass="12208">MIETKKIKSTKALEDVISTITNLAADMEDDVDMILALFRMGNQRIMPILRNDLKQRDIVALLSAIIAQEQRDELAPINWNMVLEEMWSQMTDDQKDSMLGKSNLGLN</sequence>
<dbReference type="GeneID" id="77462764"/>
<accession>A0A380LLX5</accession>
<dbReference type="EMBL" id="UHFX01000003">
    <property type="protein sequence ID" value="SUO04894.1"/>
    <property type="molecule type" value="Genomic_DNA"/>
</dbReference>
<protein>
    <submittedName>
        <fullName evidence="1">Uncharacterized protein</fullName>
    </submittedName>
</protein>
<name>A0A380LLX5_9FIRM</name>
<dbReference type="RefSeq" id="WP_022790522.1">
    <property type="nucleotide sequence ID" value="NZ_CALZNX010000023.1"/>
</dbReference>